<gene>
    <name evidence="1" type="ORF">MM415B03097_0013</name>
</gene>
<reference evidence="1" key="1">
    <citation type="submission" date="2020-03" db="EMBL/GenBank/DDBJ databases">
        <title>The deep terrestrial virosphere.</title>
        <authorList>
            <person name="Holmfeldt K."/>
            <person name="Nilsson E."/>
            <person name="Simone D."/>
            <person name="Lopez-Fernandez M."/>
            <person name="Wu X."/>
            <person name="de Brujin I."/>
            <person name="Lundin D."/>
            <person name="Andersson A."/>
            <person name="Bertilsson S."/>
            <person name="Dopson M."/>
        </authorList>
    </citation>
    <scope>NUCLEOTIDE SEQUENCE</scope>
    <source>
        <strain evidence="1">MM415B03097</strain>
    </source>
</reference>
<accession>A0A6M3KXL1</accession>
<dbReference type="EMBL" id="MT142668">
    <property type="protein sequence ID" value="QJA86917.1"/>
    <property type="molecule type" value="Genomic_DNA"/>
</dbReference>
<sequence length="114" mass="12407">MKIEYVEQRGSRESVWVGFEPEIVGGELRFPAHTIYINGEAVELPAETLTAEDNWQAGGILYLAAGGVRHWVSAEAQGAAMGEALVEPFDPVGPVKPRILRVAGETVYVLRSVE</sequence>
<name>A0A6M3KXL1_9ZZZZ</name>
<organism evidence="1">
    <name type="scientific">viral metagenome</name>
    <dbReference type="NCBI Taxonomy" id="1070528"/>
    <lineage>
        <taxon>unclassified sequences</taxon>
        <taxon>metagenomes</taxon>
        <taxon>organismal metagenomes</taxon>
    </lineage>
</organism>
<evidence type="ECO:0000313" key="1">
    <source>
        <dbReference type="EMBL" id="QJA86917.1"/>
    </source>
</evidence>
<dbReference type="AlphaFoldDB" id="A0A6M3KXL1"/>
<proteinExistence type="predicted"/>
<protein>
    <submittedName>
        <fullName evidence="1">Uncharacterized protein</fullName>
    </submittedName>
</protein>